<dbReference type="PANTHER" id="PTHR30007:SF0">
    <property type="entry name" value="TRANSPOSASE"/>
    <property type="match status" value="1"/>
</dbReference>
<dbReference type="InterPro" id="IPR025668">
    <property type="entry name" value="Tnp_DDE_dom"/>
</dbReference>
<evidence type="ECO:0000313" key="3">
    <source>
        <dbReference type="Proteomes" id="UP001156389"/>
    </source>
</evidence>
<dbReference type="PANTHER" id="PTHR30007">
    <property type="entry name" value="PHP DOMAIN PROTEIN"/>
    <property type="match status" value="1"/>
</dbReference>
<dbReference type="Pfam" id="PF13586">
    <property type="entry name" value="DDE_Tnp_1_2"/>
    <property type="match status" value="1"/>
</dbReference>
<evidence type="ECO:0000313" key="2">
    <source>
        <dbReference type="EMBL" id="MCT2589727.1"/>
    </source>
</evidence>
<accession>A0ABT2JPB0</accession>
<comment type="caution">
    <text evidence="2">The sequence shown here is derived from an EMBL/GenBank/DDBJ whole genome shotgun (WGS) entry which is preliminary data.</text>
</comment>
<dbReference type="RefSeq" id="WP_260216728.1">
    <property type="nucleotide sequence ID" value="NZ_JAJAGO010000003.1"/>
</dbReference>
<name>A0ABT2JPB0_9ACTN</name>
<dbReference type="EMBL" id="JAJAGO010000003">
    <property type="protein sequence ID" value="MCT2589727.1"/>
    <property type="molecule type" value="Genomic_DNA"/>
</dbReference>
<gene>
    <name evidence="2" type="ORF">LHJ74_07300</name>
</gene>
<reference evidence="2 3" key="1">
    <citation type="submission" date="2021-10" db="EMBL/GenBank/DDBJ databases">
        <title>Streptomyces gossypii sp. nov., isolated from soil collected from cotton field.</title>
        <authorList>
            <person name="Ge X."/>
            <person name="Chen X."/>
            <person name="Liu W."/>
        </authorList>
    </citation>
    <scope>NUCLEOTIDE SEQUENCE [LARGE SCALE GENOMIC DNA]</scope>
    <source>
        <strain evidence="2 3">N2-109</strain>
    </source>
</reference>
<sequence length="83" mass="9911">MNCSCVLTFLALVLAIVKRSDDMRGFVVLPKRWIVERLFAWLMRTRRLARDYERRTTSAEAMVYWSMTLLMTRRLARSRPQQA</sequence>
<evidence type="ECO:0000259" key="1">
    <source>
        <dbReference type="Pfam" id="PF13586"/>
    </source>
</evidence>
<protein>
    <submittedName>
        <fullName evidence="2">Transposase</fullName>
    </submittedName>
</protein>
<keyword evidence="3" id="KW-1185">Reference proteome</keyword>
<proteinExistence type="predicted"/>
<organism evidence="2 3">
    <name type="scientific">Streptomyces gossypii</name>
    <dbReference type="NCBI Taxonomy" id="2883101"/>
    <lineage>
        <taxon>Bacteria</taxon>
        <taxon>Bacillati</taxon>
        <taxon>Actinomycetota</taxon>
        <taxon>Actinomycetes</taxon>
        <taxon>Kitasatosporales</taxon>
        <taxon>Streptomycetaceae</taxon>
        <taxon>Streptomyces</taxon>
    </lineage>
</organism>
<dbReference type="Proteomes" id="UP001156389">
    <property type="component" value="Unassembled WGS sequence"/>
</dbReference>
<feature type="domain" description="Transposase DDE" evidence="1">
    <location>
        <begin position="26"/>
        <end position="71"/>
    </location>
</feature>